<dbReference type="Proteomes" id="UP000317496">
    <property type="component" value="Chromosome"/>
</dbReference>
<keyword evidence="3" id="KW-1185">Reference proteome</keyword>
<feature type="region of interest" description="Disordered" evidence="1">
    <location>
        <begin position="161"/>
        <end position="183"/>
    </location>
</feature>
<evidence type="ECO:0000313" key="2">
    <source>
        <dbReference type="EMBL" id="QDO96236.1"/>
    </source>
</evidence>
<evidence type="ECO:0000313" key="3">
    <source>
        <dbReference type="Proteomes" id="UP000317496"/>
    </source>
</evidence>
<evidence type="ECO:0000256" key="1">
    <source>
        <dbReference type="SAM" id="MobiDB-lite"/>
    </source>
</evidence>
<dbReference type="AlphaFoldDB" id="A0A516GXJ5"/>
<dbReference type="KEGG" id="fer:FNB15_02605"/>
<proteinExistence type="predicted"/>
<organism evidence="2 3">
    <name type="scientific">Ferrovibrio terrae</name>
    <dbReference type="NCBI Taxonomy" id="2594003"/>
    <lineage>
        <taxon>Bacteria</taxon>
        <taxon>Pseudomonadati</taxon>
        <taxon>Pseudomonadota</taxon>
        <taxon>Alphaproteobacteria</taxon>
        <taxon>Rhodospirillales</taxon>
        <taxon>Rhodospirillaceae</taxon>
        <taxon>Ferrovibrio</taxon>
    </lineage>
</organism>
<dbReference type="EMBL" id="CP041636">
    <property type="protein sequence ID" value="QDO96236.1"/>
    <property type="molecule type" value="Genomic_DNA"/>
</dbReference>
<sequence length="183" mass="20802">MENRHKPLLDENNPADAELIAARDAFNKAIGWQPPAQPVPQQAATGNRRHWKKVNWGRAAQLIAGGATVEATATTLGCEPERILRNLRRSAKFRHRIDREVERMKLSARLRFAALGEDTTRQLQRQAHTLDPRLLQWLGEKLNLNREFRATLGEQWAEAVRTPARPKPRQRLAQTGQNGTEQA</sequence>
<protein>
    <submittedName>
        <fullName evidence="2">Uncharacterized protein</fullName>
    </submittedName>
</protein>
<name>A0A516GXJ5_9PROT</name>
<gene>
    <name evidence="2" type="ORF">FNB15_02605</name>
</gene>
<feature type="compositionally biased region" description="Polar residues" evidence="1">
    <location>
        <begin position="172"/>
        <end position="183"/>
    </location>
</feature>
<dbReference type="RefSeq" id="WP_144067217.1">
    <property type="nucleotide sequence ID" value="NZ_CP041636.1"/>
</dbReference>
<accession>A0A516GXJ5</accession>
<reference evidence="2 3" key="1">
    <citation type="submission" date="2019-07" db="EMBL/GenBank/DDBJ databases">
        <title>Genome sequencing for Ferrovibrio sp. K5.</title>
        <authorList>
            <person name="Park S.-J."/>
        </authorList>
    </citation>
    <scope>NUCLEOTIDE SEQUENCE [LARGE SCALE GENOMIC DNA]</scope>
    <source>
        <strain evidence="2 3">K5</strain>
    </source>
</reference>